<dbReference type="InterPro" id="IPR036779">
    <property type="entry name" value="LysM_dom_sf"/>
</dbReference>
<evidence type="ECO:0000313" key="7">
    <source>
        <dbReference type="EMBL" id="WOK08845.1"/>
    </source>
</evidence>
<keyword evidence="3" id="KW-0998">Cell outer membrane</keyword>
<evidence type="ECO:0000313" key="8">
    <source>
        <dbReference type="Proteomes" id="UP001302349"/>
    </source>
</evidence>
<dbReference type="InterPro" id="IPR019734">
    <property type="entry name" value="TPR_rpt"/>
</dbReference>
<proteinExistence type="predicted"/>
<dbReference type="Gene3D" id="3.10.350.10">
    <property type="entry name" value="LysM domain"/>
    <property type="match status" value="1"/>
</dbReference>
<keyword evidence="4" id="KW-0802">TPR repeat</keyword>
<dbReference type="PANTHER" id="PTHR30329">
    <property type="entry name" value="STATOR ELEMENT OF FLAGELLAR MOTOR COMPLEX"/>
    <property type="match status" value="1"/>
</dbReference>
<dbReference type="Pfam" id="PF00691">
    <property type="entry name" value="OmpA"/>
    <property type="match status" value="1"/>
</dbReference>
<name>A0ABZ0IY15_9BACT</name>
<dbReference type="InterPro" id="IPR006665">
    <property type="entry name" value="OmpA-like"/>
</dbReference>
<evidence type="ECO:0000256" key="2">
    <source>
        <dbReference type="ARBA" id="ARBA00023136"/>
    </source>
</evidence>
<keyword evidence="2 5" id="KW-0472">Membrane</keyword>
<dbReference type="InterPro" id="IPR018392">
    <property type="entry name" value="LysM"/>
</dbReference>
<comment type="subcellular location">
    <subcellularLocation>
        <location evidence="1">Cell outer membrane</location>
    </subcellularLocation>
</comment>
<dbReference type="CDD" id="cd00118">
    <property type="entry name" value="LysM"/>
    <property type="match status" value="1"/>
</dbReference>
<evidence type="ECO:0000256" key="5">
    <source>
        <dbReference type="PROSITE-ProRule" id="PRU00473"/>
    </source>
</evidence>
<feature type="domain" description="OmpA-like" evidence="6">
    <location>
        <begin position="540"/>
        <end position="657"/>
    </location>
</feature>
<gene>
    <name evidence="7" type="ORF">RT717_09375</name>
</gene>
<evidence type="ECO:0000256" key="4">
    <source>
        <dbReference type="PROSITE-ProRule" id="PRU00339"/>
    </source>
</evidence>
<organism evidence="7 8">
    <name type="scientific">Imperialibacter roseus</name>
    <dbReference type="NCBI Taxonomy" id="1324217"/>
    <lineage>
        <taxon>Bacteria</taxon>
        <taxon>Pseudomonadati</taxon>
        <taxon>Bacteroidota</taxon>
        <taxon>Cytophagia</taxon>
        <taxon>Cytophagales</taxon>
        <taxon>Flammeovirgaceae</taxon>
        <taxon>Imperialibacter</taxon>
    </lineage>
</organism>
<dbReference type="Gene3D" id="1.25.40.10">
    <property type="entry name" value="Tetratricopeptide repeat domain"/>
    <property type="match status" value="1"/>
</dbReference>
<protein>
    <submittedName>
        <fullName evidence="7">OmpA family protein</fullName>
    </submittedName>
</protein>
<sequence length="776" mass="88016">MKFFWSALLLAFSLHVSGQSVEKLKKVADEYYDAERYLEAAEFYEKVISLSPGDLESRYRQAFSYLKSTNYNTAEEKFSALSVISGPHQPSSIYYHGFLTKIKGDFKAADSIFSTFLQLEPASQEKLLSLVKFQKAGCELGMRLQRAKPKYKLTSLTDVNSDQNDLGVIEWPVNGNLVMSTTRKVHSLQYYDPKFGDYLPSLISYGKANNNKWKETAFFKKLNTRWSQGTGSFTGDGRSFYYSDCNKESTCKVLVTTWDGKNWTEPAQLDTTINMPGTDVKHPFVTASADTLFFSSNRPGGQGGLDIWMSLRIDSSRWTTAINLGERINTQGDEITPFYSPAYSCLTFASNGLAGYGGFDLYLAKQLSFFEPKVYNLGVPFNSTLDDTYLFLGKSGYLSSNRDGNRLDVMAFPYGSLKEFFEYIMTNDAIIDFQYYTASSLDLYTFRMDDYQGYDIFFPTGRESAPPTFNTTTELINIHGAGVTPGELVRLTIDSRTDILTLANPSGHFAYLLSPDSLSNKYTINTPSKLQAVVNEVDTAGSFYEYAYEKVYFNYGSSYLRSETFVALDDLVRQFEESNIALIDIQTHADSRGDKDYNRALSEKRGVSIMKYLLSKGIPEAKMRVFAFGEEEPISENDSWYARFFNRRAQIIIHTETQVAYNKPETFLVMRSLDLKSAAQNLGIAPNKLKEWNGIDNRDLTEGHTLRVFDAGHKTPSMRNLINQKDIDDNFFLYTVKPGESLESIARKFKTIEELIYEINQLEEELKPGDEIIVML</sequence>
<dbReference type="SUPFAM" id="SSF54106">
    <property type="entry name" value="LysM domain"/>
    <property type="match status" value="1"/>
</dbReference>
<reference evidence="7 8" key="1">
    <citation type="journal article" date="2023" name="Microbiol. Resour. Announc.">
        <title>Complete Genome Sequence of Imperialibacter roseus strain P4T.</title>
        <authorList>
            <person name="Tizabi D.R."/>
            <person name="Bachvaroff T."/>
            <person name="Hill R.T."/>
        </authorList>
    </citation>
    <scope>NUCLEOTIDE SEQUENCE [LARGE SCALE GENOMIC DNA]</scope>
    <source>
        <strain evidence="7 8">P4T</strain>
    </source>
</reference>
<dbReference type="PANTHER" id="PTHR30329:SF21">
    <property type="entry name" value="LIPOPROTEIN YIAD-RELATED"/>
    <property type="match status" value="1"/>
</dbReference>
<dbReference type="Proteomes" id="UP001302349">
    <property type="component" value="Chromosome"/>
</dbReference>
<dbReference type="Pfam" id="PF01476">
    <property type="entry name" value="LysM"/>
    <property type="match status" value="2"/>
</dbReference>
<evidence type="ECO:0000256" key="1">
    <source>
        <dbReference type="ARBA" id="ARBA00004442"/>
    </source>
</evidence>
<accession>A0ABZ0IY15</accession>
<dbReference type="Gene3D" id="3.30.1330.60">
    <property type="entry name" value="OmpA-like domain"/>
    <property type="match status" value="1"/>
</dbReference>
<dbReference type="SUPFAM" id="SSF103088">
    <property type="entry name" value="OmpA-like"/>
    <property type="match status" value="1"/>
</dbReference>
<dbReference type="SUPFAM" id="SSF48452">
    <property type="entry name" value="TPR-like"/>
    <property type="match status" value="1"/>
</dbReference>
<dbReference type="InterPro" id="IPR050330">
    <property type="entry name" value="Bact_OuterMem_StrucFunc"/>
</dbReference>
<evidence type="ECO:0000259" key="6">
    <source>
        <dbReference type="PROSITE" id="PS51123"/>
    </source>
</evidence>
<dbReference type="InterPro" id="IPR036737">
    <property type="entry name" value="OmpA-like_sf"/>
</dbReference>
<keyword evidence="8" id="KW-1185">Reference proteome</keyword>
<dbReference type="InterPro" id="IPR011990">
    <property type="entry name" value="TPR-like_helical_dom_sf"/>
</dbReference>
<dbReference type="RefSeq" id="WP_317491476.1">
    <property type="nucleotide sequence ID" value="NZ_CP136051.1"/>
</dbReference>
<dbReference type="CDD" id="cd07185">
    <property type="entry name" value="OmpA_C-like"/>
    <property type="match status" value="1"/>
</dbReference>
<evidence type="ECO:0000256" key="3">
    <source>
        <dbReference type="ARBA" id="ARBA00023237"/>
    </source>
</evidence>
<dbReference type="EMBL" id="CP136051">
    <property type="protein sequence ID" value="WOK08845.1"/>
    <property type="molecule type" value="Genomic_DNA"/>
</dbReference>
<feature type="repeat" description="TPR" evidence="4">
    <location>
        <begin position="21"/>
        <end position="54"/>
    </location>
</feature>
<dbReference type="PROSITE" id="PS51123">
    <property type="entry name" value="OMPA_2"/>
    <property type="match status" value="1"/>
</dbReference>
<dbReference type="InterPro" id="IPR006664">
    <property type="entry name" value="OMP_bac"/>
</dbReference>
<dbReference type="PROSITE" id="PS50005">
    <property type="entry name" value="TPR"/>
    <property type="match status" value="1"/>
</dbReference>
<dbReference type="SMART" id="SM00257">
    <property type="entry name" value="LysM"/>
    <property type="match status" value="1"/>
</dbReference>
<dbReference type="PRINTS" id="PR01021">
    <property type="entry name" value="OMPADOMAIN"/>
</dbReference>